<sequence length="74" mass="8371">MASVDLIVRPTNLNLFKGSVMHYGPYGFASDQYKPTISTLDINWQSTIGQRIGPSFLDILFNSIQFNSIYTHKT</sequence>
<organism evidence="1 2">
    <name type="scientific">Meloidogyne enterolobii</name>
    <name type="common">Root-knot nematode worm</name>
    <name type="synonym">Meloidogyne mayaguensis</name>
    <dbReference type="NCBI Taxonomy" id="390850"/>
    <lineage>
        <taxon>Eukaryota</taxon>
        <taxon>Metazoa</taxon>
        <taxon>Ecdysozoa</taxon>
        <taxon>Nematoda</taxon>
        <taxon>Chromadorea</taxon>
        <taxon>Rhabditida</taxon>
        <taxon>Tylenchina</taxon>
        <taxon>Tylenchomorpha</taxon>
        <taxon>Tylenchoidea</taxon>
        <taxon>Meloidogynidae</taxon>
        <taxon>Meloidogyninae</taxon>
        <taxon>Meloidogyne</taxon>
    </lineage>
</organism>
<evidence type="ECO:0000313" key="1">
    <source>
        <dbReference type="EMBL" id="CAK5089411.1"/>
    </source>
</evidence>
<dbReference type="Proteomes" id="UP001497535">
    <property type="component" value="Unassembled WGS sequence"/>
</dbReference>
<accession>A0ACB1AEI7</accession>
<comment type="caution">
    <text evidence="1">The sequence shown here is derived from an EMBL/GenBank/DDBJ whole genome shotgun (WGS) entry which is preliminary data.</text>
</comment>
<evidence type="ECO:0000313" key="2">
    <source>
        <dbReference type="Proteomes" id="UP001497535"/>
    </source>
</evidence>
<dbReference type="EMBL" id="CAVMJV010000077">
    <property type="protein sequence ID" value="CAK5089411.1"/>
    <property type="molecule type" value="Genomic_DNA"/>
</dbReference>
<reference evidence="1" key="1">
    <citation type="submission" date="2023-11" db="EMBL/GenBank/DDBJ databases">
        <authorList>
            <person name="Poullet M."/>
        </authorList>
    </citation>
    <scope>NUCLEOTIDE SEQUENCE</scope>
    <source>
        <strain evidence="1">E1834</strain>
    </source>
</reference>
<keyword evidence="2" id="KW-1185">Reference proteome</keyword>
<protein>
    <submittedName>
        <fullName evidence="1">Uncharacterized protein</fullName>
    </submittedName>
</protein>
<gene>
    <name evidence="1" type="ORF">MENTE1834_LOCUS37123</name>
</gene>
<name>A0ACB1AEI7_MELEN</name>
<proteinExistence type="predicted"/>